<organism evidence="1 2">
    <name type="scientific">Tortispora caseinolytica NRRL Y-17796</name>
    <dbReference type="NCBI Taxonomy" id="767744"/>
    <lineage>
        <taxon>Eukaryota</taxon>
        <taxon>Fungi</taxon>
        <taxon>Dikarya</taxon>
        <taxon>Ascomycota</taxon>
        <taxon>Saccharomycotina</taxon>
        <taxon>Trigonopsidomycetes</taxon>
        <taxon>Trigonopsidales</taxon>
        <taxon>Trigonopsidaceae</taxon>
        <taxon>Tortispora</taxon>
    </lineage>
</organism>
<accession>A0A1E4TDJ6</accession>
<proteinExistence type="predicted"/>
<keyword evidence="2" id="KW-1185">Reference proteome</keyword>
<dbReference type="EMBL" id="KV453842">
    <property type="protein sequence ID" value="ODV89842.1"/>
    <property type="molecule type" value="Genomic_DNA"/>
</dbReference>
<protein>
    <submittedName>
        <fullName evidence="1">Uncharacterized protein</fullName>
    </submittedName>
</protein>
<dbReference type="Proteomes" id="UP000095023">
    <property type="component" value="Unassembled WGS sequence"/>
</dbReference>
<evidence type="ECO:0000313" key="2">
    <source>
        <dbReference type="Proteomes" id="UP000095023"/>
    </source>
</evidence>
<reference evidence="2" key="1">
    <citation type="submission" date="2016-02" db="EMBL/GenBank/DDBJ databases">
        <title>Comparative genomics of biotechnologically important yeasts.</title>
        <authorList>
            <consortium name="DOE Joint Genome Institute"/>
            <person name="Riley R."/>
            <person name="Haridas S."/>
            <person name="Wolfe K.H."/>
            <person name="Lopes M.R."/>
            <person name="Hittinger C.T."/>
            <person name="Goker M."/>
            <person name="Salamov A."/>
            <person name="Wisecaver J."/>
            <person name="Long T.M."/>
            <person name="Aerts A.L."/>
            <person name="Barry K."/>
            <person name="Choi C."/>
            <person name="Clum A."/>
            <person name="Coughlan A.Y."/>
            <person name="Deshpande S."/>
            <person name="Douglass A.P."/>
            <person name="Hanson S.J."/>
            <person name="Klenk H.-P."/>
            <person name="Labutti K."/>
            <person name="Lapidus A."/>
            <person name="Lindquist E."/>
            <person name="Lipzen A."/>
            <person name="Meier-Kolthoff J.P."/>
            <person name="Ohm R.A."/>
            <person name="Otillar R.P."/>
            <person name="Pangilinan J."/>
            <person name="Peng Y."/>
            <person name="Rokas A."/>
            <person name="Rosa C.A."/>
            <person name="Scheuner C."/>
            <person name="Sibirny A.A."/>
            <person name="Slot J.C."/>
            <person name="Stielow J.B."/>
            <person name="Sun H."/>
            <person name="Kurtzman C.P."/>
            <person name="Blackwell M."/>
            <person name="Jeffries T.W."/>
            <person name="Grigoriev I.V."/>
        </authorList>
    </citation>
    <scope>NUCLEOTIDE SEQUENCE [LARGE SCALE GENOMIC DNA]</scope>
    <source>
        <strain evidence="2">NRRL Y-17796</strain>
    </source>
</reference>
<name>A0A1E4TDJ6_9ASCO</name>
<dbReference type="AlphaFoldDB" id="A0A1E4TDJ6"/>
<evidence type="ECO:0000313" key="1">
    <source>
        <dbReference type="EMBL" id="ODV89842.1"/>
    </source>
</evidence>
<gene>
    <name evidence="1" type="ORF">CANCADRAFT_1576</name>
</gene>
<sequence>MNLALMASFTSPRIMEAFHQMFDIVDKNIKDMANELLRNTGTEFQQLGNGSVAAQLAACASENRYADINVSSASVAAGLPGDELDEMLRYIADDLRR</sequence>